<dbReference type="SMART" id="SM00382">
    <property type="entry name" value="AAA"/>
    <property type="match status" value="1"/>
</dbReference>
<dbReference type="InterPro" id="IPR051677">
    <property type="entry name" value="AfsR-DnrI-RedD_regulator"/>
</dbReference>
<dbReference type="Gene3D" id="3.40.50.300">
    <property type="entry name" value="P-loop containing nucleotide triphosphate hydrolases"/>
    <property type="match status" value="1"/>
</dbReference>
<proteinExistence type="inferred from homology"/>
<dbReference type="InterPro" id="IPR011990">
    <property type="entry name" value="TPR-like_helical_dom_sf"/>
</dbReference>
<keyword evidence="3" id="KW-0238">DNA-binding</keyword>
<dbReference type="InterPro" id="IPR016032">
    <property type="entry name" value="Sig_transdc_resp-reg_C-effctor"/>
</dbReference>
<dbReference type="SMART" id="SM00862">
    <property type="entry name" value="Trans_reg_C"/>
    <property type="match status" value="1"/>
</dbReference>
<accession>A0ABP7D2I9</accession>
<feature type="region of interest" description="Disordered" evidence="5">
    <location>
        <begin position="251"/>
        <end position="326"/>
    </location>
</feature>
<keyword evidence="2" id="KW-0805">Transcription regulation</keyword>
<feature type="domain" description="OmpR/PhoB-type" evidence="7">
    <location>
        <begin position="15"/>
        <end position="92"/>
    </location>
</feature>
<dbReference type="Gene3D" id="1.10.10.10">
    <property type="entry name" value="Winged helix-like DNA-binding domain superfamily/Winged helix DNA-binding domain"/>
    <property type="match status" value="1"/>
</dbReference>
<dbReference type="SUPFAM" id="SSF52540">
    <property type="entry name" value="P-loop containing nucleoside triphosphate hydrolases"/>
    <property type="match status" value="1"/>
</dbReference>
<evidence type="ECO:0000256" key="4">
    <source>
        <dbReference type="ARBA" id="ARBA00023163"/>
    </source>
</evidence>
<evidence type="ECO:0000259" key="8">
    <source>
        <dbReference type="SMART" id="SM01043"/>
    </source>
</evidence>
<protein>
    <recommendedName>
        <fullName evidence="11">DNA-binding transcriptional activator of the SARP family</fullName>
    </recommendedName>
</protein>
<dbReference type="Gene3D" id="1.25.40.10">
    <property type="entry name" value="Tetratricopeptide repeat domain"/>
    <property type="match status" value="1"/>
</dbReference>
<dbReference type="InterPro" id="IPR005158">
    <property type="entry name" value="BTAD"/>
</dbReference>
<evidence type="ECO:0008006" key="11">
    <source>
        <dbReference type="Google" id="ProtNLM"/>
    </source>
</evidence>
<feature type="domain" description="AAA+ ATPase" evidence="6">
    <location>
        <begin position="352"/>
        <end position="536"/>
    </location>
</feature>
<evidence type="ECO:0000259" key="7">
    <source>
        <dbReference type="SMART" id="SM00862"/>
    </source>
</evidence>
<dbReference type="Proteomes" id="UP001500902">
    <property type="component" value="Unassembled WGS sequence"/>
</dbReference>
<evidence type="ECO:0000256" key="3">
    <source>
        <dbReference type="ARBA" id="ARBA00023125"/>
    </source>
</evidence>
<evidence type="ECO:0000256" key="1">
    <source>
        <dbReference type="ARBA" id="ARBA00005820"/>
    </source>
</evidence>
<evidence type="ECO:0000313" key="9">
    <source>
        <dbReference type="EMBL" id="GAA3698248.1"/>
    </source>
</evidence>
<dbReference type="SMART" id="SM01043">
    <property type="entry name" value="BTAD"/>
    <property type="match status" value="1"/>
</dbReference>
<evidence type="ECO:0000256" key="5">
    <source>
        <dbReference type="SAM" id="MobiDB-lite"/>
    </source>
</evidence>
<dbReference type="PRINTS" id="PR00364">
    <property type="entry name" value="DISEASERSIST"/>
</dbReference>
<comment type="similarity">
    <text evidence="1">Belongs to the AfsR/DnrI/RedD regulatory family.</text>
</comment>
<dbReference type="InterPro" id="IPR003593">
    <property type="entry name" value="AAA+_ATPase"/>
</dbReference>
<dbReference type="Pfam" id="PF00931">
    <property type="entry name" value="NB-ARC"/>
    <property type="match status" value="1"/>
</dbReference>
<dbReference type="RefSeq" id="WP_344889262.1">
    <property type="nucleotide sequence ID" value="NZ_BAAAZP010000152.1"/>
</dbReference>
<keyword evidence="4" id="KW-0804">Transcription</keyword>
<sequence length="650" mass="70632">MLFRILGPLSIDGPHGSFAVTGRQRRLLLSVLLLNSGRPIGVTSLIERMWGSNQPKSAVANLRTYVYEIRQLLRQIGDEDGRVKSHPSGYELKVGKGELDLEEFRTLAARGRTAANSGDHEQAAAILRRALQLWRGRPLEEVPDLEPNLAADVLALEEQYWGVAADWVDAELAVGRHTIVMPHLRRVVAERPLDERGWLQLIAALRAAGQTADALSAYRSVRQICVRELGVEPGESLKRLHAEILTSGAHALPVPAHPSPDGPAPEVSDSRNGAHHRPADTPDAPAEPQPQVRPPRRRITPLNGRGSANRPAPAPVTALPPPPRHLVGREHERASVLALCGVGRPHRQSAASPVTVSLTGTAGIGKTALALTLARQLRRYCPDGQIYLGLDSSSAQPKSLSDVLEELLIILAGPGSAPDGDLQRTALLRRILDGRRMLLVLDDILNAELVRPLLWSGWSMTIVTSRRQLVGLDATWHCNLEPLDTEAGASLLAHAAGRDLHEEDRGAAARIVMACGGLPLGLRIAAGRLVLCRGMSLSQLADQLEEESTMLDELEAGDASIRARLDHGHTSLHALDQRVLSALAGDSARAFTEDQASRLTGAPLPEVSRILVRLVRENLLAVVPGEEERHRYEVPRLLRAQLREQLPTTR</sequence>
<dbReference type="CDD" id="cd15831">
    <property type="entry name" value="BTAD"/>
    <property type="match status" value="1"/>
</dbReference>
<keyword evidence="10" id="KW-1185">Reference proteome</keyword>
<gene>
    <name evidence="9" type="ORF">GCM10022224_075280</name>
</gene>
<dbReference type="Pfam" id="PF03704">
    <property type="entry name" value="BTAD"/>
    <property type="match status" value="1"/>
</dbReference>
<dbReference type="InterPro" id="IPR027417">
    <property type="entry name" value="P-loop_NTPase"/>
</dbReference>
<evidence type="ECO:0000256" key="2">
    <source>
        <dbReference type="ARBA" id="ARBA00023015"/>
    </source>
</evidence>
<dbReference type="InterPro" id="IPR001867">
    <property type="entry name" value="OmpR/PhoB-type_DNA-bd"/>
</dbReference>
<reference evidence="10" key="1">
    <citation type="journal article" date="2019" name="Int. J. Syst. Evol. Microbiol.">
        <title>The Global Catalogue of Microorganisms (GCM) 10K type strain sequencing project: providing services to taxonomists for standard genome sequencing and annotation.</title>
        <authorList>
            <consortium name="The Broad Institute Genomics Platform"/>
            <consortium name="The Broad Institute Genome Sequencing Center for Infectious Disease"/>
            <person name="Wu L."/>
            <person name="Ma J."/>
        </authorList>
    </citation>
    <scope>NUCLEOTIDE SEQUENCE [LARGE SCALE GENOMIC DNA]</scope>
    <source>
        <strain evidence="10">JCM 16904</strain>
    </source>
</reference>
<feature type="compositionally biased region" description="Pro residues" evidence="5">
    <location>
        <begin position="312"/>
        <end position="324"/>
    </location>
</feature>
<name>A0ABP7D2I9_9ACTN</name>
<dbReference type="InterPro" id="IPR036388">
    <property type="entry name" value="WH-like_DNA-bd_sf"/>
</dbReference>
<organism evidence="9 10">
    <name type="scientific">Nonomuraea antimicrobica</name>
    <dbReference type="NCBI Taxonomy" id="561173"/>
    <lineage>
        <taxon>Bacteria</taxon>
        <taxon>Bacillati</taxon>
        <taxon>Actinomycetota</taxon>
        <taxon>Actinomycetes</taxon>
        <taxon>Streptosporangiales</taxon>
        <taxon>Streptosporangiaceae</taxon>
        <taxon>Nonomuraea</taxon>
    </lineage>
</organism>
<evidence type="ECO:0000313" key="10">
    <source>
        <dbReference type="Proteomes" id="UP001500902"/>
    </source>
</evidence>
<comment type="caution">
    <text evidence="9">The sequence shown here is derived from an EMBL/GenBank/DDBJ whole genome shotgun (WGS) entry which is preliminary data.</text>
</comment>
<dbReference type="EMBL" id="BAAAZP010000152">
    <property type="protein sequence ID" value="GAA3698248.1"/>
    <property type="molecule type" value="Genomic_DNA"/>
</dbReference>
<dbReference type="PANTHER" id="PTHR35807:SF1">
    <property type="entry name" value="TRANSCRIPTIONAL REGULATOR REDD"/>
    <property type="match status" value="1"/>
</dbReference>
<dbReference type="SUPFAM" id="SSF46894">
    <property type="entry name" value="C-terminal effector domain of the bipartite response regulators"/>
    <property type="match status" value="1"/>
</dbReference>
<feature type="domain" description="Bacterial transcriptional activator" evidence="8">
    <location>
        <begin position="99"/>
        <end position="245"/>
    </location>
</feature>
<dbReference type="PANTHER" id="PTHR35807">
    <property type="entry name" value="TRANSCRIPTIONAL REGULATOR REDD-RELATED"/>
    <property type="match status" value="1"/>
</dbReference>
<dbReference type="InterPro" id="IPR002182">
    <property type="entry name" value="NB-ARC"/>
</dbReference>
<dbReference type="SUPFAM" id="SSF48452">
    <property type="entry name" value="TPR-like"/>
    <property type="match status" value="1"/>
</dbReference>
<evidence type="ECO:0000259" key="6">
    <source>
        <dbReference type="SMART" id="SM00382"/>
    </source>
</evidence>